<evidence type="ECO:0000256" key="1">
    <source>
        <dbReference type="ARBA" id="ARBA00010290"/>
    </source>
</evidence>
<sequence>MGQFISSLFAAFYTKKMDIVLVGLENSGKSTLLSVLATGEPVETVPTIGLSVKVMKKQGITMKCWDIGGQEKFRGEWGRYTEGCSVILFVVDVADYEKVPIAKKELHKLVISAERGNTQPIPMLILANKIDKSPHMAETELIKKLALEKIQMTPWIVMPISAVQSVGIENVLDWLINQS</sequence>
<comment type="similarity">
    <text evidence="1">Belongs to the small GTPase superfamily. Arf family.</text>
</comment>
<dbReference type="PROSITE" id="PS51417">
    <property type="entry name" value="ARF"/>
    <property type="match status" value="1"/>
</dbReference>
<keyword evidence="5" id="KW-0460">Magnesium</keyword>
<dbReference type="InterPro" id="IPR027417">
    <property type="entry name" value="P-loop_NTPase"/>
</dbReference>
<dbReference type="Pfam" id="PF00025">
    <property type="entry name" value="Arf"/>
    <property type="match status" value="1"/>
</dbReference>
<feature type="binding site" evidence="4">
    <location>
        <begin position="128"/>
        <end position="131"/>
    </location>
    <ligand>
        <name>GTP</name>
        <dbReference type="ChEBI" id="CHEBI:37565"/>
    </ligand>
</feature>
<dbReference type="AlphaFoldDB" id="A0A9W7L8H7"/>
<comment type="caution">
    <text evidence="6">The sequence shown here is derived from an EMBL/GenBank/DDBJ whole genome shotgun (WGS) entry which is preliminary data.</text>
</comment>
<evidence type="ECO:0000256" key="4">
    <source>
        <dbReference type="PIRSR" id="PIRSR606689-1"/>
    </source>
</evidence>
<dbReference type="SMART" id="SM00175">
    <property type="entry name" value="RAB"/>
    <property type="match status" value="1"/>
</dbReference>
<dbReference type="PANTHER" id="PTHR45732">
    <property type="entry name" value="ADP-RIBOSYLATION FACTOR-LIKE PROTEIN 8"/>
    <property type="match status" value="1"/>
</dbReference>
<dbReference type="InterPro" id="IPR006689">
    <property type="entry name" value="Small_GTPase_ARF/SAR"/>
</dbReference>
<dbReference type="EMBL" id="BRYA01000078">
    <property type="protein sequence ID" value="GMI37960.1"/>
    <property type="molecule type" value="Genomic_DNA"/>
</dbReference>
<keyword evidence="5" id="KW-0479">Metal-binding</keyword>
<evidence type="ECO:0000313" key="7">
    <source>
        <dbReference type="Proteomes" id="UP001165065"/>
    </source>
</evidence>
<accession>A0A9W7L8H7</accession>
<dbReference type="FunFam" id="3.40.50.300:FF:001166">
    <property type="entry name" value="ADP-ribosylation factor D"/>
    <property type="match status" value="1"/>
</dbReference>
<dbReference type="PANTHER" id="PTHR45732:SF2">
    <property type="entry name" value="ADP-RIBOSYLATION FACTOR LIKE PROTEIN"/>
    <property type="match status" value="1"/>
</dbReference>
<dbReference type="NCBIfam" id="TIGR00231">
    <property type="entry name" value="small_GTP"/>
    <property type="match status" value="1"/>
</dbReference>
<dbReference type="SUPFAM" id="SSF52540">
    <property type="entry name" value="P-loop containing nucleoside triphosphate hydrolases"/>
    <property type="match status" value="1"/>
</dbReference>
<name>A0A9W7L8H7_9STRA</name>
<dbReference type="GO" id="GO:0046872">
    <property type="term" value="F:metal ion binding"/>
    <property type="evidence" value="ECO:0007669"/>
    <property type="project" value="UniProtKB-KW"/>
</dbReference>
<evidence type="ECO:0000256" key="5">
    <source>
        <dbReference type="PIRSR" id="PIRSR606689-2"/>
    </source>
</evidence>
<evidence type="ECO:0000256" key="3">
    <source>
        <dbReference type="ARBA" id="ARBA00023134"/>
    </source>
</evidence>
<dbReference type="GO" id="GO:0005525">
    <property type="term" value="F:GTP binding"/>
    <property type="evidence" value="ECO:0007669"/>
    <property type="project" value="UniProtKB-KW"/>
</dbReference>
<dbReference type="Proteomes" id="UP001165065">
    <property type="component" value="Unassembled WGS sequence"/>
</dbReference>
<keyword evidence="7" id="KW-1185">Reference proteome</keyword>
<dbReference type="PROSITE" id="PS51419">
    <property type="entry name" value="RAB"/>
    <property type="match status" value="1"/>
</dbReference>
<evidence type="ECO:0000256" key="2">
    <source>
        <dbReference type="ARBA" id="ARBA00022741"/>
    </source>
</evidence>
<dbReference type="OrthoDB" id="2011769at2759"/>
<dbReference type="GO" id="GO:0003924">
    <property type="term" value="F:GTPase activity"/>
    <property type="evidence" value="ECO:0007669"/>
    <property type="project" value="InterPro"/>
</dbReference>
<feature type="binding site" evidence="5">
    <location>
        <position position="30"/>
    </location>
    <ligand>
        <name>Mg(2+)</name>
        <dbReference type="ChEBI" id="CHEBI:18420"/>
    </ligand>
</feature>
<dbReference type="Gene3D" id="3.40.50.300">
    <property type="entry name" value="P-loop containing nucleotide triphosphate hydrolases"/>
    <property type="match status" value="1"/>
</dbReference>
<dbReference type="PRINTS" id="PR00449">
    <property type="entry name" value="RASTRNSFRMNG"/>
</dbReference>
<proteinExistence type="inferred from homology"/>
<keyword evidence="3 4" id="KW-0342">GTP-binding</keyword>
<dbReference type="SMART" id="SM00178">
    <property type="entry name" value="SAR"/>
    <property type="match status" value="1"/>
</dbReference>
<evidence type="ECO:0000313" key="6">
    <source>
        <dbReference type="EMBL" id="GMI37960.1"/>
    </source>
</evidence>
<feature type="binding site" evidence="5">
    <location>
        <position position="47"/>
    </location>
    <ligand>
        <name>Mg(2+)</name>
        <dbReference type="ChEBI" id="CHEBI:18420"/>
    </ligand>
</feature>
<gene>
    <name evidence="6" type="ORF">TrCOL_g5143</name>
</gene>
<keyword evidence="2 4" id="KW-0547">Nucleotide-binding</keyword>
<protein>
    <submittedName>
        <fullName evidence="6">Uncharacterized protein</fullName>
    </submittedName>
</protein>
<organism evidence="6 7">
    <name type="scientific">Triparma columacea</name>
    <dbReference type="NCBI Taxonomy" id="722753"/>
    <lineage>
        <taxon>Eukaryota</taxon>
        <taxon>Sar</taxon>
        <taxon>Stramenopiles</taxon>
        <taxon>Ochrophyta</taxon>
        <taxon>Bolidophyceae</taxon>
        <taxon>Parmales</taxon>
        <taxon>Triparmaceae</taxon>
        <taxon>Triparma</taxon>
    </lineage>
</organism>
<reference evidence="7" key="1">
    <citation type="journal article" date="2023" name="Commun. Biol.">
        <title>Genome analysis of Parmales, the sister group of diatoms, reveals the evolutionary specialization of diatoms from phago-mixotrophs to photoautotrophs.</title>
        <authorList>
            <person name="Ban H."/>
            <person name="Sato S."/>
            <person name="Yoshikawa S."/>
            <person name="Yamada K."/>
            <person name="Nakamura Y."/>
            <person name="Ichinomiya M."/>
            <person name="Sato N."/>
            <person name="Blanc-Mathieu R."/>
            <person name="Endo H."/>
            <person name="Kuwata A."/>
            <person name="Ogata H."/>
        </authorList>
    </citation>
    <scope>NUCLEOTIDE SEQUENCE [LARGE SCALE GENOMIC DNA]</scope>
</reference>
<feature type="binding site" evidence="4">
    <location>
        <begin position="23"/>
        <end position="30"/>
    </location>
    <ligand>
        <name>GTP</name>
        <dbReference type="ChEBI" id="CHEBI:37565"/>
    </ligand>
</feature>
<feature type="binding site" evidence="4">
    <location>
        <position position="69"/>
    </location>
    <ligand>
        <name>GTP</name>
        <dbReference type="ChEBI" id="CHEBI:37565"/>
    </ligand>
</feature>
<dbReference type="SMART" id="SM00177">
    <property type="entry name" value="ARF"/>
    <property type="match status" value="1"/>
</dbReference>
<dbReference type="InterPro" id="IPR005225">
    <property type="entry name" value="Small_GTP-bd"/>
</dbReference>